<proteinExistence type="predicted"/>
<evidence type="ECO:0000313" key="2">
    <source>
        <dbReference type="Proteomes" id="UP000483379"/>
    </source>
</evidence>
<protein>
    <recommendedName>
        <fullName evidence="3">ISKra4 family transposase</fullName>
    </recommendedName>
</protein>
<sequence>DAEDTTAAQNAEIFAWLAQQNALRDPDQSHPTVVLIDGQTSFWEAARATIPGEHVTEILDLLHAAGYVWEAANLVHPTEQAAQQAARRDLEHILKGRVGRVIASLRQQAKKLTKAQRETLERIANYFETHRHRMAYDAYLAAGLPIATGVIEGACRCLVKDRMERAGMRWIVSGAQSMLALRGITLSGLWDDFVAFRIREDLRLRYGQATANADSYHALAA</sequence>
<gene>
    <name evidence="1" type="ORF">G3446_03540</name>
</gene>
<keyword evidence="2" id="KW-1185">Reference proteome</keyword>
<dbReference type="AlphaFoldDB" id="A0A6M0JUZ1"/>
<name>A0A6M0JUZ1_9GAMM</name>
<evidence type="ECO:0000313" key="1">
    <source>
        <dbReference type="EMBL" id="NEV60979.1"/>
    </source>
</evidence>
<dbReference type="EMBL" id="JAAIJQ010000006">
    <property type="protein sequence ID" value="NEV60979.1"/>
    <property type="molecule type" value="Genomic_DNA"/>
</dbReference>
<comment type="caution">
    <text evidence="1">The sequence shown here is derived from an EMBL/GenBank/DDBJ whole genome shotgun (WGS) entry which is preliminary data.</text>
</comment>
<feature type="non-terminal residue" evidence="1">
    <location>
        <position position="1"/>
    </location>
</feature>
<reference evidence="1 2" key="1">
    <citation type="submission" date="2020-02" db="EMBL/GenBank/DDBJ databases">
        <title>Genome sequences of Thiorhodococcus mannitoliphagus and Thiorhodococcus minor, purple sulfur photosynthetic bacteria in the gammaproteobacterial family, Chromatiaceae.</title>
        <authorList>
            <person name="Aviles F.A."/>
            <person name="Meyer T.E."/>
            <person name="Kyndt J.A."/>
        </authorList>
    </citation>
    <scope>NUCLEOTIDE SEQUENCE [LARGE SCALE GENOMIC DNA]</scope>
    <source>
        <strain evidence="1 2">DSM 11518</strain>
    </source>
</reference>
<dbReference type="Proteomes" id="UP000483379">
    <property type="component" value="Unassembled WGS sequence"/>
</dbReference>
<accession>A0A6M0JUZ1</accession>
<organism evidence="1 2">
    <name type="scientific">Thiorhodococcus minor</name>
    <dbReference type="NCBI Taxonomy" id="57489"/>
    <lineage>
        <taxon>Bacteria</taxon>
        <taxon>Pseudomonadati</taxon>
        <taxon>Pseudomonadota</taxon>
        <taxon>Gammaproteobacteria</taxon>
        <taxon>Chromatiales</taxon>
        <taxon>Chromatiaceae</taxon>
        <taxon>Thiorhodococcus</taxon>
    </lineage>
</organism>
<evidence type="ECO:0008006" key="3">
    <source>
        <dbReference type="Google" id="ProtNLM"/>
    </source>
</evidence>